<comment type="caution">
    <text evidence="2">The sequence shown here is derived from an EMBL/GenBank/DDBJ whole genome shotgun (WGS) entry which is preliminary data.</text>
</comment>
<dbReference type="InterPro" id="IPR029052">
    <property type="entry name" value="Metallo-depent_PP-like"/>
</dbReference>
<dbReference type="Pfam" id="PF00149">
    <property type="entry name" value="Metallophos"/>
    <property type="match status" value="1"/>
</dbReference>
<organism evidence="2 3">
    <name type="scientific">Apatococcus fuscideae</name>
    <dbReference type="NCBI Taxonomy" id="2026836"/>
    <lineage>
        <taxon>Eukaryota</taxon>
        <taxon>Viridiplantae</taxon>
        <taxon>Chlorophyta</taxon>
        <taxon>core chlorophytes</taxon>
        <taxon>Trebouxiophyceae</taxon>
        <taxon>Chlorellales</taxon>
        <taxon>Chlorellaceae</taxon>
        <taxon>Apatococcus</taxon>
    </lineage>
</organism>
<dbReference type="AlphaFoldDB" id="A0AAW1SLR8"/>
<dbReference type="Proteomes" id="UP001485043">
    <property type="component" value="Unassembled WGS sequence"/>
</dbReference>
<dbReference type="InterPro" id="IPR004843">
    <property type="entry name" value="Calcineurin-like_PHP"/>
</dbReference>
<evidence type="ECO:0000313" key="3">
    <source>
        <dbReference type="Proteomes" id="UP001485043"/>
    </source>
</evidence>
<evidence type="ECO:0000259" key="1">
    <source>
        <dbReference type="Pfam" id="PF00149"/>
    </source>
</evidence>
<dbReference type="PANTHER" id="PTHR35769">
    <property type="entry name" value="CALCINEURIN-LIKE METALLO-PHOSPHOESTERASE SUPERFAMILY PROTEIN"/>
    <property type="match status" value="1"/>
</dbReference>
<gene>
    <name evidence="2" type="ORF">WJX84_009312</name>
</gene>
<dbReference type="PANTHER" id="PTHR35769:SF2">
    <property type="entry name" value="CALCINEURIN-LIKE METALLO-PHOSPHOESTERASE SUPERFAMILY PROTEIN"/>
    <property type="match status" value="1"/>
</dbReference>
<dbReference type="InterPro" id="IPR027629">
    <property type="entry name" value="DevT-like"/>
</dbReference>
<reference evidence="2 3" key="1">
    <citation type="journal article" date="2024" name="Nat. Commun.">
        <title>Phylogenomics reveals the evolutionary origins of lichenization in chlorophyte algae.</title>
        <authorList>
            <person name="Puginier C."/>
            <person name="Libourel C."/>
            <person name="Otte J."/>
            <person name="Skaloud P."/>
            <person name="Haon M."/>
            <person name="Grisel S."/>
            <person name="Petersen M."/>
            <person name="Berrin J.G."/>
            <person name="Delaux P.M."/>
            <person name="Dal Grande F."/>
            <person name="Keller J."/>
        </authorList>
    </citation>
    <scope>NUCLEOTIDE SEQUENCE [LARGE SCALE GENOMIC DNA]</scope>
    <source>
        <strain evidence="2 3">SAG 2523</strain>
    </source>
</reference>
<protein>
    <recommendedName>
        <fullName evidence="1">Calcineurin-like phosphoesterase domain-containing protein</fullName>
    </recommendedName>
</protein>
<evidence type="ECO:0000313" key="2">
    <source>
        <dbReference type="EMBL" id="KAK9848025.1"/>
    </source>
</evidence>
<dbReference type="EMBL" id="JALJOV010001427">
    <property type="protein sequence ID" value="KAK9848025.1"/>
    <property type="molecule type" value="Genomic_DNA"/>
</dbReference>
<keyword evidence="3" id="KW-1185">Reference proteome</keyword>
<dbReference type="Gene3D" id="3.60.21.10">
    <property type="match status" value="1"/>
</dbReference>
<name>A0AAW1SLR8_9CHLO</name>
<dbReference type="NCBIfam" id="TIGR04168">
    <property type="entry name" value="TIGR04168 family protein"/>
    <property type="match status" value="1"/>
</dbReference>
<dbReference type="GO" id="GO:0016787">
    <property type="term" value="F:hydrolase activity"/>
    <property type="evidence" value="ECO:0007669"/>
    <property type="project" value="InterPro"/>
</dbReference>
<proteinExistence type="predicted"/>
<dbReference type="SUPFAM" id="SSF56300">
    <property type="entry name" value="Metallo-dependent phosphatases"/>
    <property type="match status" value="1"/>
</dbReference>
<accession>A0AAW1SLR8</accession>
<feature type="domain" description="Calcineurin-like phosphoesterase" evidence="1">
    <location>
        <begin position="14"/>
        <end position="241"/>
    </location>
</feature>
<sequence length="382" mass="41340">MSAILPSPPSGGSRLAIIGDIHGWYGAHDPAALTALQADITCIVGDIGEENLDLVTLISELPVPKAVILGNHDGWQHAKSNLGKEFRDRSMPQAPTKEEIREFYKGVVNQLDVLGRDHVGFGAKHFPAQRLSVVGARPCSWGGERWKLGAGVSADLYGVRDMAESAARIQHHICSQPAGTTVVVMGHNGPTGLGQLRHNICGVDWQDSQGDNGDPDLRRALDGARQRGVTVPLVIFGHMHHQLSRRRGRPQALRNMAHVDSETGTVCLNAAVVPRWRQIGTSLQNHFTVADLEDGVVTFAAHVWVEIAKKGGSAMHAAPASVDRARESCCKKVLSCLLRATSVKQLLEEIQAEAPPEVTVDGVIQQPTRVPAIVKHAEFRRE</sequence>